<dbReference type="SUPFAM" id="SSF159941">
    <property type="entry name" value="MM3350-like"/>
    <property type="match status" value="1"/>
</dbReference>
<dbReference type="AlphaFoldDB" id="A0A8J1TRN4"/>
<comment type="caution">
    <text evidence="2">The sequence shown here is derived from an EMBL/GenBank/DDBJ whole genome shotgun (WGS) entry which is preliminary data.</text>
</comment>
<protein>
    <submittedName>
        <fullName evidence="2">Uncharacterized protein</fullName>
    </submittedName>
</protein>
<dbReference type="PROSITE" id="PS50865">
    <property type="entry name" value="ZF_MYND_2"/>
    <property type="match status" value="1"/>
</dbReference>
<dbReference type="OrthoDB" id="1028014at2759"/>
<dbReference type="SUPFAM" id="SSF144232">
    <property type="entry name" value="HIT/MYND zinc finger-like"/>
    <property type="match status" value="1"/>
</dbReference>
<dbReference type="InterPro" id="IPR012912">
    <property type="entry name" value="Plasmid_pRiA4b_Orf3-like"/>
</dbReference>
<feature type="compositionally biased region" description="Acidic residues" evidence="1">
    <location>
        <begin position="18"/>
        <end position="40"/>
    </location>
</feature>
<keyword evidence="3" id="KW-1185">Reference proteome</keyword>
<evidence type="ECO:0000313" key="3">
    <source>
        <dbReference type="Proteomes" id="UP000749559"/>
    </source>
</evidence>
<dbReference type="Pfam" id="PF07929">
    <property type="entry name" value="PRiA4_ORF3"/>
    <property type="match status" value="1"/>
</dbReference>
<dbReference type="PANTHER" id="PTHR41878">
    <property type="entry name" value="LEXA REPRESSOR-RELATED"/>
    <property type="match status" value="1"/>
</dbReference>
<dbReference type="PANTHER" id="PTHR41878:SF1">
    <property type="entry name" value="TNPR PROTEIN"/>
    <property type="match status" value="1"/>
</dbReference>
<name>A0A8J1TRN4_OWEFU</name>
<dbReference type="PROSITE" id="PS01360">
    <property type="entry name" value="ZF_MYND_1"/>
    <property type="match status" value="1"/>
</dbReference>
<gene>
    <name evidence="2" type="ORF">OFUS_LOCUS3136</name>
</gene>
<feature type="region of interest" description="Disordered" evidence="1">
    <location>
        <begin position="15"/>
        <end position="43"/>
    </location>
</feature>
<dbReference type="Gene3D" id="6.10.140.2220">
    <property type="match status" value="1"/>
</dbReference>
<sequence length="529" mass="60087">MSVIDYSKWDHLNVSSDGSDDNEWDTCGDDDEEESSDDVERETCVSPFSNQGMRQLPRETLQGSIGFDCVPLTVRDPKMPASKRRKKVGKPKFVKLHPLDNGKYLDPVFYMNPDDFVPLCNEDGVFCKWGIPEAENGMDLMNRQIAVQSLYWPRDTKPTPEVQFVRRLIEIKAKKLEVRDPQYLSLDFILKIRMNGNVPEIWRRFKVSGGVTLNTFQDKIVTPIMGWVRNYHAYYFTDRSDGAVFGPVKSDAIDMCWIYLNGWEFFDDTKVRLGQILQKKGDALNYIYDMGDKWDHEIVVEKVLSAEESNGSCEVIAGEMRCPPEDSNGLEGKGNDFYQDLLDELPPKKLWKGPNMKHLSSKLKIAFDVACTALNVKKYHKFDPYEFSVSDTQRALKTALNSTASTGSTGGGSKKFIHKIGGEPDCRKGAKSKPTSTPGEQCIRTSEYPCGFGPYMEEIQSLKRDQKPVALCSNCGSPNKLHMCSACHMVRYCGRECQKAHWKQTHKDECKKLAKQHKQVKRDIKASGK</sequence>
<dbReference type="InterPro" id="IPR002893">
    <property type="entry name" value="Znf_MYND"/>
</dbReference>
<reference evidence="2" key="1">
    <citation type="submission" date="2022-03" db="EMBL/GenBank/DDBJ databases">
        <authorList>
            <person name="Martin C."/>
        </authorList>
    </citation>
    <scope>NUCLEOTIDE SEQUENCE</scope>
</reference>
<dbReference type="InterPro" id="IPR024047">
    <property type="entry name" value="MM3350-like_sf"/>
</dbReference>
<evidence type="ECO:0000313" key="2">
    <source>
        <dbReference type="EMBL" id="CAH1775893.1"/>
    </source>
</evidence>
<accession>A0A8J1TRN4</accession>
<dbReference type="Pfam" id="PF01753">
    <property type="entry name" value="zf-MYND"/>
    <property type="match status" value="1"/>
</dbReference>
<organism evidence="2 3">
    <name type="scientific">Owenia fusiformis</name>
    <name type="common">Polychaete worm</name>
    <dbReference type="NCBI Taxonomy" id="6347"/>
    <lineage>
        <taxon>Eukaryota</taxon>
        <taxon>Metazoa</taxon>
        <taxon>Spiralia</taxon>
        <taxon>Lophotrochozoa</taxon>
        <taxon>Annelida</taxon>
        <taxon>Polychaeta</taxon>
        <taxon>Sedentaria</taxon>
        <taxon>Canalipalpata</taxon>
        <taxon>Sabellida</taxon>
        <taxon>Oweniida</taxon>
        <taxon>Oweniidae</taxon>
        <taxon>Owenia</taxon>
    </lineage>
</organism>
<evidence type="ECO:0000256" key="1">
    <source>
        <dbReference type="SAM" id="MobiDB-lite"/>
    </source>
</evidence>
<dbReference type="EMBL" id="CAIIXF020000001">
    <property type="protein sequence ID" value="CAH1775893.1"/>
    <property type="molecule type" value="Genomic_DNA"/>
</dbReference>
<dbReference type="Gene3D" id="3.10.290.30">
    <property type="entry name" value="MM3350-like"/>
    <property type="match status" value="1"/>
</dbReference>
<proteinExistence type="predicted"/>
<dbReference type="Proteomes" id="UP000749559">
    <property type="component" value="Unassembled WGS sequence"/>
</dbReference>